<evidence type="ECO:0000256" key="6">
    <source>
        <dbReference type="ARBA" id="ARBA00023145"/>
    </source>
</evidence>
<dbReference type="SUPFAM" id="SSF50494">
    <property type="entry name" value="Trypsin-like serine proteases"/>
    <property type="match status" value="1"/>
</dbReference>
<dbReference type="MEROPS" id="S01.412"/>
<evidence type="ECO:0000256" key="8">
    <source>
        <dbReference type="PIRSR" id="PIRSR001134-1"/>
    </source>
</evidence>
<proteinExistence type="inferred from homology"/>
<feature type="active site" description="Charge relay system" evidence="8">
    <location>
        <position position="337"/>
    </location>
</feature>
<accession>K0JQA7</accession>
<protein>
    <submittedName>
        <fullName evidence="12">Streptogrisin C like protein</fullName>
        <ecNumber evidence="12">3.4.21.-</ecNumber>
    </submittedName>
</protein>
<dbReference type="InterPro" id="IPR001316">
    <property type="entry name" value="Pept_S1A_streptogrisin"/>
</dbReference>
<evidence type="ECO:0000313" key="13">
    <source>
        <dbReference type="Proteomes" id="UP000006281"/>
    </source>
</evidence>
<name>K0JQA7_SACES</name>
<dbReference type="Gene3D" id="2.40.10.10">
    <property type="entry name" value="Trypsin-like serine proteases"/>
    <property type="match status" value="2"/>
</dbReference>
<dbReference type="PIRSF" id="PIRSF001134">
    <property type="entry name" value="Streptogrisin"/>
    <property type="match status" value="1"/>
</dbReference>
<comment type="similarity">
    <text evidence="1">Belongs to the peptidase S1 family.</text>
</comment>
<dbReference type="Proteomes" id="UP000006281">
    <property type="component" value="Chromosome"/>
</dbReference>
<keyword evidence="3 10" id="KW-0732">Signal</keyword>
<dbReference type="AlphaFoldDB" id="K0JQA7"/>
<feature type="active site" description="Charge relay system" evidence="8">
    <location>
        <position position="229"/>
    </location>
</feature>
<evidence type="ECO:0000256" key="3">
    <source>
        <dbReference type="ARBA" id="ARBA00022729"/>
    </source>
</evidence>
<evidence type="ECO:0000256" key="1">
    <source>
        <dbReference type="ARBA" id="ARBA00007664"/>
    </source>
</evidence>
<feature type="domain" description="Peptidase S1A alpha-lytic prodomain" evidence="11">
    <location>
        <begin position="126"/>
        <end position="181"/>
    </location>
</feature>
<evidence type="ECO:0000256" key="9">
    <source>
        <dbReference type="PIRSR" id="PIRSR001134-2"/>
    </source>
</evidence>
<organism evidence="12 13">
    <name type="scientific">Saccharothrix espanaensis (strain ATCC 51144 / DSM 44229 / JCM 9112 / NBRC 15066 / NRRL 15764)</name>
    <dbReference type="NCBI Taxonomy" id="1179773"/>
    <lineage>
        <taxon>Bacteria</taxon>
        <taxon>Bacillati</taxon>
        <taxon>Actinomycetota</taxon>
        <taxon>Actinomycetes</taxon>
        <taxon>Pseudonocardiales</taxon>
        <taxon>Pseudonocardiaceae</taxon>
        <taxon>Saccharothrix</taxon>
    </lineage>
</organism>
<dbReference type="GO" id="GO:0006508">
    <property type="term" value="P:proteolysis"/>
    <property type="evidence" value="ECO:0007669"/>
    <property type="project" value="UniProtKB-KW"/>
</dbReference>
<dbReference type="EC" id="3.4.21.-" evidence="12"/>
<dbReference type="InterPro" id="IPR035070">
    <property type="entry name" value="Streptogrisin_prodomain"/>
</dbReference>
<dbReference type="eggNOG" id="COG3979">
    <property type="taxonomic scope" value="Bacteria"/>
</dbReference>
<dbReference type="InterPro" id="IPR009003">
    <property type="entry name" value="Peptidase_S1_PA"/>
</dbReference>
<dbReference type="Pfam" id="PF02983">
    <property type="entry name" value="Pro_Al_protease"/>
    <property type="match status" value="1"/>
</dbReference>
<dbReference type="BioCyc" id="SESP1179773:BN6_RS02225-MONOMER"/>
<dbReference type="OrthoDB" id="8781117at2"/>
<dbReference type="InterPro" id="IPR004236">
    <property type="entry name" value="Pept_S1_alpha_lytic"/>
</dbReference>
<gene>
    <name evidence="12" type="ordered locus">BN6_04500</name>
</gene>
<keyword evidence="5" id="KW-0720">Serine protease</keyword>
<keyword evidence="13" id="KW-1185">Reference proteome</keyword>
<keyword evidence="4 12" id="KW-0378">Hydrolase</keyword>
<dbReference type="GO" id="GO:0004252">
    <property type="term" value="F:serine-type endopeptidase activity"/>
    <property type="evidence" value="ECO:0007669"/>
    <property type="project" value="InterPro"/>
</dbReference>
<evidence type="ECO:0000256" key="7">
    <source>
        <dbReference type="ARBA" id="ARBA00023157"/>
    </source>
</evidence>
<feature type="chain" id="PRO_5038958735" evidence="10">
    <location>
        <begin position="23"/>
        <end position="386"/>
    </location>
</feature>
<dbReference type="InterPro" id="IPR043504">
    <property type="entry name" value="Peptidase_S1_PA_chymotrypsin"/>
</dbReference>
<keyword evidence="2" id="KW-0645">Protease</keyword>
<dbReference type="Gene3D" id="3.30.300.50">
    <property type="match status" value="2"/>
</dbReference>
<feature type="disulfide bond" evidence="9">
    <location>
        <begin position="214"/>
        <end position="230"/>
    </location>
</feature>
<evidence type="ECO:0000256" key="5">
    <source>
        <dbReference type="ARBA" id="ARBA00022825"/>
    </source>
</evidence>
<keyword evidence="6" id="KW-0865">Zymogen</keyword>
<dbReference type="PATRIC" id="fig|1179773.3.peg.462"/>
<keyword evidence="7 9" id="KW-1015">Disulfide bond</keyword>
<sequence>MNRTSAVRLAVAALLATGTASALSVPAIADPAAPYGATAANTESYPAELLRAVERDLGLNAEEARVRLANDARSGEREAQVRSVLGDTFAGAWIDGSTGKLTVGVTDSARVDAVRALGADTRLVTFSQRQLNGTKAALDALSAPVSVTGWRVDDASNTVVVEVNRHTRDAAADAFVATAKSVGTAVRVVEVDQSPTPLYDTRGGDAYYIGSSRCSIGFAVTGGFVTAGHCGRTGAATTGSNRVSQGTFRGSSFPGNDYAWVATNSNWTSRPWVNRSGSNVIVKGNSEAAVGAQICRSGSTTGWRCGTVQAKNSTVNYPQGSVSGLTRTNACAEPGDSGGSWVAGTGFGQAQGVTSGGSGNCSSGGTTYFQPLNEILSVYGLRLTTG</sequence>
<dbReference type="KEGG" id="sesp:BN6_04500"/>
<dbReference type="GO" id="GO:0005576">
    <property type="term" value="C:extracellular region"/>
    <property type="evidence" value="ECO:0007669"/>
    <property type="project" value="InterPro"/>
</dbReference>
<dbReference type="EMBL" id="HE804045">
    <property type="protein sequence ID" value="CCH27781.1"/>
    <property type="molecule type" value="Genomic_DNA"/>
</dbReference>
<dbReference type="HOGENOM" id="CLU_030648_2_0_11"/>
<feature type="disulfide bond" evidence="9">
    <location>
        <begin position="295"/>
        <end position="305"/>
    </location>
</feature>
<evidence type="ECO:0000256" key="10">
    <source>
        <dbReference type="SAM" id="SignalP"/>
    </source>
</evidence>
<evidence type="ECO:0000256" key="2">
    <source>
        <dbReference type="ARBA" id="ARBA00022670"/>
    </source>
</evidence>
<feature type="active site" description="Charge relay system" evidence="8">
    <location>
        <position position="257"/>
    </location>
</feature>
<dbReference type="STRING" id="1179773.BN6_04500"/>
<evidence type="ECO:0000313" key="12">
    <source>
        <dbReference type="EMBL" id="CCH27781.1"/>
    </source>
</evidence>
<dbReference type="CDD" id="cd21112">
    <property type="entry name" value="alphaLP-like"/>
    <property type="match status" value="1"/>
</dbReference>
<evidence type="ECO:0000259" key="11">
    <source>
        <dbReference type="Pfam" id="PF02983"/>
    </source>
</evidence>
<dbReference type="PRINTS" id="PR00861">
    <property type="entry name" value="ALYTICPTASE"/>
</dbReference>
<feature type="signal peptide" evidence="10">
    <location>
        <begin position="1"/>
        <end position="22"/>
    </location>
</feature>
<reference evidence="12 13" key="1">
    <citation type="journal article" date="2012" name="BMC Genomics">
        <title>Complete genome sequence of Saccharothrix espanaensis DSM 44229T and comparison to the other completely sequenced Pseudonocardiaceae.</title>
        <authorList>
            <person name="Strobel T."/>
            <person name="Al-Dilaimi A."/>
            <person name="Blom J."/>
            <person name="Gessner A."/>
            <person name="Kalinowski J."/>
            <person name="Luzhetska M."/>
            <person name="Puhler A."/>
            <person name="Szczepanowski R."/>
            <person name="Bechthold A."/>
            <person name="Ruckert C."/>
        </authorList>
    </citation>
    <scope>NUCLEOTIDE SEQUENCE [LARGE SCALE GENOMIC DNA]</scope>
    <source>
        <strain evidence="13">ATCC 51144 / DSM 44229 / JCM 9112 / NBRC 15066 / NRRL 15764</strain>
    </source>
</reference>
<feature type="disulfide bond" evidence="9">
    <location>
        <begin position="331"/>
        <end position="361"/>
    </location>
</feature>
<evidence type="ECO:0000256" key="4">
    <source>
        <dbReference type="ARBA" id="ARBA00022801"/>
    </source>
</evidence>